<dbReference type="OrthoDB" id="985788at2759"/>
<dbReference type="AlphaFoldDB" id="A0A371GJ29"/>
<protein>
    <submittedName>
        <fullName evidence="1">Uncharacterized protein</fullName>
    </submittedName>
</protein>
<keyword evidence="2" id="KW-1185">Reference proteome</keyword>
<comment type="caution">
    <text evidence="1">The sequence shown here is derived from an EMBL/GenBank/DDBJ whole genome shotgun (WGS) entry which is preliminary data.</text>
</comment>
<feature type="non-terminal residue" evidence="1">
    <location>
        <position position="1"/>
    </location>
</feature>
<reference evidence="1" key="1">
    <citation type="submission" date="2018-05" db="EMBL/GenBank/DDBJ databases">
        <title>Draft genome of Mucuna pruriens seed.</title>
        <authorList>
            <person name="Nnadi N.E."/>
            <person name="Vos R."/>
            <person name="Hasami M.H."/>
            <person name="Devisetty U.K."/>
            <person name="Aguiy J.C."/>
        </authorList>
    </citation>
    <scope>NUCLEOTIDE SEQUENCE [LARGE SCALE GENOMIC DNA]</scope>
    <source>
        <strain evidence="1">JCA_2017</strain>
    </source>
</reference>
<evidence type="ECO:0000313" key="2">
    <source>
        <dbReference type="Proteomes" id="UP000257109"/>
    </source>
</evidence>
<name>A0A371GJ29_MUCPR</name>
<gene>
    <name evidence="1" type="ORF">CR513_27588</name>
</gene>
<dbReference type="EMBL" id="QJKJ01005376">
    <property type="protein sequence ID" value="RDX90536.1"/>
    <property type="molecule type" value="Genomic_DNA"/>
</dbReference>
<proteinExistence type="predicted"/>
<accession>A0A371GJ29</accession>
<sequence length="140" mass="15766">MDSFFVSPQLQGESYLEVEPIIDSLPFLPFPAQDVIESLPIPTHDVIESLPFPSQDVQVQVQEVTESTLVLEQVQFPVLEISILENPIKNVTDDMPIALKIGKRSYVKHSISQFVYTNHLFVQNQSFIIVIDGIKTPTSI</sequence>
<evidence type="ECO:0000313" key="1">
    <source>
        <dbReference type="EMBL" id="RDX90536.1"/>
    </source>
</evidence>
<dbReference type="Proteomes" id="UP000257109">
    <property type="component" value="Unassembled WGS sequence"/>
</dbReference>
<organism evidence="1 2">
    <name type="scientific">Mucuna pruriens</name>
    <name type="common">Velvet bean</name>
    <name type="synonym">Dolichos pruriens</name>
    <dbReference type="NCBI Taxonomy" id="157652"/>
    <lineage>
        <taxon>Eukaryota</taxon>
        <taxon>Viridiplantae</taxon>
        <taxon>Streptophyta</taxon>
        <taxon>Embryophyta</taxon>
        <taxon>Tracheophyta</taxon>
        <taxon>Spermatophyta</taxon>
        <taxon>Magnoliopsida</taxon>
        <taxon>eudicotyledons</taxon>
        <taxon>Gunneridae</taxon>
        <taxon>Pentapetalae</taxon>
        <taxon>rosids</taxon>
        <taxon>fabids</taxon>
        <taxon>Fabales</taxon>
        <taxon>Fabaceae</taxon>
        <taxon>Papilionoideae</taxon>
        <taxon>50 kb inversion clade</taxon>
        <taxon>NPAAA clade</taxon>
        <taxon>indigoferoid/millettioid clade</taxon>
        <taxon>Phaseoleae</taxon>
        <taxon>Mucuna</taxon>
    </lineage>
</organism>